<dbReference type="Proteomes" id="UP001254848">
    <property type="component" value="Unassembled WGS sequence"/>
</dbReference>
<gene>
    <name evidence="1" type="ORF">Q4T40_01110</name>
</gene>
<protein>
    <recommendedName>
        <fullName evidence="3">CYTH domain-containing protein</fullName>
    </recommendedName>
</protein>
<accession>A0ABU3NSP6</accession>
<proteinExistence type="predicted"/>
<reference evidence="1 2" key="1">
    <citation type="submission" date="2023-07" db="EMBL/GenBank/DDBJ databases">
        <title>The novel representative of Negativicutes class, Anaeroselena agilis gen. nov. sp. nov.</title>
        <authorList>
            <person name="Prokofeva M.I."/>
            <person name="Elcheninov A.G."/>
            <person name="Klyukina A."/>
            <person name="Kublanov I.V."/>
            <person name="Frolov E.N."/>
            <person name="Podosokorskaya O.A."/>
        </authorList>
    </citation>
    <scope>NUCLEOTIDE SEQUENCE [LARGE SCALE GENOMIC DNA]</scope>
    <source>
        <strain evidence="1 2">4137-cl</strain>
    </source>
</reference>
<comment type="caution">
    <text evidence="1">The sequence shown here is derived from an EMBL/GenBank/DDBJ whole genome shotgun (WGS) entry which is preliminary data.</text>
</comment>
<name>A0ABU3NSP6_9FIRM</name>
<keyword evidence="2" id="KW-1185">Reference proteome</keyword>
<evidence type="ECO:0000313" key="2">
    <source>
        <dbReference type="Proteomes" id="UP001254848"/>
    </source>
</evidence>
<organism evidence="1 2">
    <name type="scientific">Anaeroselena agilis</name>
    <dbReference type="NCBI Taxonomy" id="3063788"/>
    <lineage>
        <taxon>Bacteria</taxon>
        <taxon>Bacillati</taxon>
        <taxon>Bacillota</taxon>
        <taxon>Negativicutes</taxon>
        <taxon>Acetonemataceae</taxon>
        <taxon>Anaeroselena</taxon>
    </lineage>
</organism>
<evidence type="ECO:0008006" key="3">
    <source>
        <dbReference type="Google" id="ProtNLM"/>
    </source>
</evidence>
<evidence type="ECO:0000313" key="1">
    <source>
        <dbReference type="EMBL" id="MDT8899848.1"/>
    </source>
</evidence>
<dbReference type="EMBL" id="JAUOZS010000001">
    <property type="protein sequence ID" value="MDT8899848.1"/>
    <property type="molecule type" value="Genomic_DNA"/>
</dbReference>
<dbReference type="RefSeq" id="WP_413778415.1">
    <property type="nucleotide sequence ID" value="NZ_JAUOZS010000001.1"/>
</dbReference>
<sequence length="193" mass="22200">MADKIIPRWEWRTFGKEFPAFAETLKKYGEPSVKRSEEHYILSRASDENIKIREDLVDIKSLKNVKDGLEQWDPIFKEGFPIDQGKLTSLFKVFNVPVPELKRSTYVYEQFLDEVIVPNSQLEVVYVKKVRYIYSINGCAVELAETEFNGKPFQTACVEHIDPAVVMATVNELGLQGQENINYIKAMKKSVGM</sequence>